<gene>
    <name evidence="5" type="ORF">FEM03_23875</name>
</gene>
<dbReference type="PANTHER" id="PTHR43023:SF6">
    <property type="entry name" value="INTERMEMBRANE PHOSPHOLIPID TRANSPORT SYSTEM ATP-BINDING PROTEIN MLAF"/>
    <property type="match status" value="1"/>
</dbReference>
<dbReference type="Proteomes" id="UP000306196">
    <property type="component" value="Unassembled WGS sequence"/>
</dbReference>
<keyword evidence="2" id="KW-0547">Nucleotide-binding</keyword>
<evidence type="ECO:0000259" key="4">
    <source>
        <dbReference type="PROSITE" id="PS50893"/>
    </source>
</evidence>
<evidence type="ECO:0000313" key="5">
    <source>
        <dbReference type="EMBL" id="TLD68199.1"/>
    </source>
</evidence>
<keyword evidence="6" id="KW-1185">Reference proteome</keyword>
<dbReference type="AlphaFoldDB" id="A0A5R8K9L0"/>
<evidence type="ECO:0000313" key="6">
    <source>
        <dbReference type="Proteomes" id="UP000306196"/>
    </source>
</evidence>
<dbReference type="PROSITE" id="PS00211">
    <property type="entry name" value="ABC_TRANSPORTER_1"/>
    <property type="match status" value="1"/>
</dbReference>
<protein>
    <submittedName>
        <fullName evidence="5">ABC transporter ATP-binding protein</fullName>
    </submittedName>
</protein>
<feature type="domain" description="ABC transporter" evidence="4">
    <location>
        <begin position="12"/>
        <end position="248"/>
    </location>
</feature>
<sequence length="255" mass="28340">MPTPITNKSPFIEVRGLHKKIGWQHILRGLDLTVYQGETLMLIGPSGEGKSVLLKHLIGLLRPDEGDITVAGTCMTGLRERQLAPIRKEIGILFQNAALFDSMNVAQNVAFPLIEGGLRDKNEINQRVHEALEVVELEKHKDKLPVNLSGGMRKRVGIARAIVPKPHCVLYDEPTSGLDPIVSDVIDQMIKRLQKRYGVTSIVVTHDMKSVFKIADRVALLKQGVIYFLGTPDELRNSSDPVIQDFIDGRSHITC</sequence>
<dbReference type="SMART" id="SM00382">
    <property type="entry name" value="AAA"/>
    <property type="match status" value="1"/>
</dbReference>
<evidence type="ECO:0000256" key="1">
    <source>
        <dbReference type="ARBA" id="ARBA00022448"/>
    </source>
</evidence>
<evidence type="ECO:0000256" key="3">
    <source>
        <dbReference type="ARBA" id="ARBA00022840"/>
    </source>
</evidence>
<keyword evidence="1" id="KW-0813">Transport</keyword>
<dbReference type="InterPro" id="IPR017871">
    <property type="entry name" value="ABC_transporter-like_CS"/>
</dbReference>
<dbReference type="RefSeq" id="WP_138088905.1">
    <property type="nucleotide sequence ID" value="NZ_VAUV01000031.1"/>
</dbReference>
<dbReference type="Pfam" id="PF00005">
    <property type="entry name" value="ABC_tran"/>
    <property type="match status" value="1"/>
</dbReference>
<reference evidence="5 6" key="1">
    <citation type="submission" date="2019-05" db="EMBL/GenBank/DDBJ databases">
        <title>Verrucobacter flavum gen. nov., sp. nov. a new member of the family Verrucomicrobiaceae.</title>
        <authorList>
            <person name="Szuroczki S."/>
            <person name="Abbaszade G."/>
            <person name="Szabo A."/>
            <person name="Felfoldi T."/>
            <person name="Schumann P."/>
            <person name="Boka K."/>
            <person name="Keki Z."/>
            <person name="Toumi M."/>
            <person name="Toth E."/>
        </authorList>
    </citation>
    <scope>NUCLEOTIDE SEQUENCE [LARGE SCALE GENOMIC DNA]</scope>
    <source>
        <strain evidence="5 6">MG-N-17</strain>
    </source>
</reference>
<dbReference type="InterPro" id="IPR003439">
    <property type="entry name" value="ABC_transporter-like_ATP-bd"/>
</dbReference>
<dbReference type="OrthoDB" id="9772862at2"/>
<dbReference type="InterPro" id="IPR003593">
    <property type="entry name" value="AAA+_ATPase"/>
</dbReference>
<name>A0A5R8K9L0_9BACT</name>
<dbReference type="PROSITE" id="PS50893">
    <property type="entry name" value="ABC_TRANSPORTER_2"/>
    <property type="match status" value="1"/>
</dbReference>
<dbReference type="Gene3D" id="3.40.50.300">
    <property type="entry name" value="P-loop containing nucleotide triphosphate hydrolases"/>
    <property type="match status" value="1"/>
</dbReference>
<dbReference type="SUPFAM" id="SSF52540">
    <property type="entry name" value="P-loop containing nucleoside triphosphate hydrolases"/>
    <property type="match status" value="1"/>
</dbReference>
<proteinExistence type="predicted"/>
<dbReference type="CDD" id="cd03261">
    <property type="entry name" value="ABC_Org_Solvent_Resistant"/>
    <property type="match status" value="1"/>
</dbReference>
<dbReference type="InterPro" id="IPR027417">
    <property type="entry name" value="P-loop_NTPase"/>
</dbReference>
<organism evidence="5 6">
    <name type="scientific">Phragmitibacter flavus</name>
    <dbReference type="NCBI Taxonomy" id="2576071"/>
    <lineage>
        <taxon>Bacteria</taxon>
        <taxon>Pseudomonadati</taxon>
        <taxon>Verrucomicrobiota</taxon>
        <taxon>Verrucomicrobiia</taxon>
        <taxon>Verrucomicrobiales</taxon>
        <taxon>Verrucomicrobiaceae</taxon>
        <taxon>Phragmitibacter</taxon>
    </lineage>
</organism>
<dbReference type="GO" id="GO:0016887">
    <property type="term" value="F:ATP hydrolysis activity"/>
    <property type="evidence" value="ECO:0007669"/>
    <property type="project" value="InterPro"/>
</dbReference>
<comment type="caution">
    <text evidence="5">The sequence shown here is derived from an EMBL/GenBank/DDBJ whole genome shotgun (WGS) entry which is preliminary data.</text>
</comment>
<evidence type="ECO:0000256" key="2">
    <source>
        <dbReference type="ARBA" id="ARBA00022741"/>
    </source>
</evidence>
<dbReference type="GO" id="GO:0005524">
    <property type="term" value="F:ATP binding"/>
    <property type="evidence" value="ECO:0007669"/>
    <property type="project" value="UniProtKB-KW"/>
</dbReference>
<keyword evidence="3 5" id="KW-0067">ATP-binding</keyword>
<accession>A0A5R8K9L0</accession>
<dbReference type="PANTHER" id="PTHR43023">
    <property type="entry name" value="PROTEIN TRIGALACTOSYLDIACYLGLYCEROL 3, CHLOROPLASTIC"/>
    <property type="match status" value="1"/>
</dbReference>
<dbReference type="EMBL" id="VAUV01000031">
    <property type="protein sequence ID" value="TLD68199.1"/>
    <property type="molecule type" value="Genomic_DNA"/>
</dbReference>